<keyword evidence="2" id="KW-0815">Transposition</keyword>
<dbReference type="AlphaFoldDB" id="A0A399EJA3"/>
<evidence type="ECO:0000256" key="4">
    <source>
        <dbReference type="ARBA" id="ARBA00023172"/>
    </source>
</evidence>
<name>A0A399EJA3_9DEIN</name>
<comment type="similarity">
    <text evidence="1">In the C-terminal section; belongs to the transposase 35 family.</text>
</comment>
<dbReference type="EMBL" id="QWLA01000052">
    <property type="protein sequence ID" value="RIH84767.1"/>
    <property type="molecule type" value="Genomic_DNA"/>
</dbReference>
<protein>
    <submittedName>
        <fullName evidence="7">Putative transposase DNA-binding domain protein</fullName>
    </submittedName>
</protein>
<keyword evidence="4" id="KW-0233">DNA recombination</keyword>
<sequence>MGGQHGVTYRLDPARNRARIQRLGEFRVLGLHQIPQGAEIASAVLVRRESGFYLQVTGYLPKETLAARQKFPHPVGVDLGVRDKLTLSGGLKVDFEVPETPRLNRLQRRLFRTKPGSKNREHLRHLLRREHGRIANRRRDAQNKVLAFLRRYPAVAFQEDFVKGWSASFGRQVHHSGIGGLKARLRNSLATPLPVERFERTTGECSACGEALEVPLSARVVACPRCGRTEDRDLNAARVILRKGLGLSPNQALGVDRSEVTPMEREAAVRILGSNPWVRVSFLGEVGSPALWCREEITHQIGV</sequence>
<dbReference type="GO" id="GO:0003677">
    <property type="term" value="F:DNA binding"/>
    <property type="evidence" value="ECO:0007669"/>
    <property type="project" value="UniProtKB-KW"/>
</dbReference>
<dbReference type="RefSeq" id="WP_119278798.1">
    <property type="nucleotide sequence ID" value="NZ_QWLA01000052.1"/>
</dbReference>
<dbReference type="Proteomes" id="UP000265341">
    <property type="component" value="Unassembled WGS sequence"/>
</dbReference>
<keyword evidence="3 7" id="KW-0238">DNA-binding</keyword>
<dbReference type="InterPro" id="IPR010095">
    <property type="entry name" value="Cas12f1-like_TNB"/>
</dbReference>
<evidence type="ECO:0000256" key="3">
    <source>
        <dbReference type="ARBA" id="ARBA00023125"/>
    </source>
</evidence>
<evidence type="ECO:0000313" key="7">
    <source>
        <dbReference type="EMBL" id="RIH84767.1"/>
    </source>
</evidence>
<evidence type="ECO:0000259" key="6">
    <source>
        <dbReference type="Pfam" id="PF07282"/>
    </source>
</evidence>
<dbReference type="OrthoDB" id="24420at2"/>
<feature type="domain" description="Probable transposase IS891/IS1136/IS1341" evidence="5">
    <location>
        <begin position="75"/>
        <end position="145"/>
    </location>
</feature>
<evidence type="ECO:0000259" key="5">
    <source>
        <dbReference type="Pfam" id="PF01385"/>
    </source>
</evidence>
<organism evidence="7 8">
    <name type="scientific">Calidithermus roseus</name>
    <dbReference type="NCBI Taxonomy" id="1644118"/>
    <lineage>
        <taxon>Bacteria</taxon>
        <taxon>Thermotogati</taxon>
        <taxon>Deinococcota</taxon>
        <taxon>Deinococci</taxon>
        <taxon>Thermales</taxon>
        <taxon>Thermaceae</taxon>
        <taxon>Calidithermus</taxon>
    </lineage>
</organism>
<keyword evidence="8" id="KW-1185">Reference proteome</keyword>
<dbReference type="Pfam" id="PF07282">
    <property type="entry name" value="Cas12f1-like_TNB"/>
    <property type="match status" value="1"/>
</dbReference>
<evidence type="ECO:0000313" key="8">
    <source>
        <dbReference type="Proteomes" id="UP000265341"/>
    </source>
</evidence>
<dbReference type="GO" id="GO:0032196">
    <property type="term" value="P:transposition"/>
    <property type="evidence" value="ECO:0007669"/>
    <property type="project" value="UniProtKB-KW"/>
</dbReference>
<accession>A0A399EJA3</accession>
<comment type="caution">
    <text evidence="7">The sequence shown here is derived from an EMBL/GenBank/DDBJ whole genome shotgun (WGS) entry which is preliminary data.</text>
</comment>
<evidence type="ECO:0000256" key="1">
    <source>
        <dbReference type="ARBA" id="ARBA00008761"/>
    </source>
</evidence>
<dbReference type="Pfam" id="PF01385">
    <property type="entry name" value="OrfB_IS605"/>
    <property type="match status" value="1"/>
</dbReference>
<feature type="domain" description="Cas12f1-like TNB" evidence="6">
    <location>
        <begin position="195"/>
        <end position="240"/>
    </location>
</feature>
<evidence type="ECO:0000256" key="2">
    <source>
        <dbReference type="ARBA" id="ARBA00022578"/>
    </source>
</evidence>
<dbReference type="GO" id="GO:0006310">
    <property type="term" value="P:DNA recombination"/>
    <property type="evidence" value="ECO:0007669"/>
    <property type="project" value="UniProtKB-KW"/>
</dbReference>
<reference evidence="7 8" key="1">
    <citation type="submission" date="2018-08" db="EMBL/GenBank/DDBJ databases">
        <title>Meiothermus roseus NBRC 110900 genome sequencing project.</title>
        <authorList>
            <person name="Da Costa M.S."/>
            <person name="Albuquerque L."/>
            <person name="Raposo P."/>
            <person name="Froufe H.J.C."/>
            <person name="Barroso C.S."/>
            <person name="Egas C."/>
        </authorList>
    </citation>
    <scope>NUCLEOTIDE SEQUENCE [LARGE SCALE GENOMIC DNA]</scope>
    <source>
        <strain evidence="7 8">NBRC 110900</strain>
    </source>
</reference>
<dbReference type="InterPro" id="IPR001959">
    <property type="entry name" value="Transposase"/>
</dbReference>
<gene>
    <name evidence="7" type="ORF">Mrose_02515</name>
</gene>
<proteinExistence type="inferred from homology"/>